<name>A0A3M0KIC2_HIRRU</name>
<dbReference type="EMBL" id="QRBI01000106">
    <property type="protein sequence ID" value="RMC12381.1"/>
    <property type="molecule type" value="Genomic_DNA"/>
</dbReference>
<dbReference type="Proteomes" id="UP000269221">
    <property type="component" value="Unassembled WGS sequence"/>
</dbReference>
<sequence>MEQYEVFFLGVSEKRRCSKVPLLLADIHLHQADNKKEKAGQSTTISPPFLAIVIMGLAQAPTLLREDMKLLKVSPGHSDPEDVFLAFVNH</sequence>
<accession>A0A3M0KIC2</accession>
<dbReference type="AlphaFoldDB" id="A0A3M0KIC2"/>
<reference evidence="1 2" key="1">
    <citation type="submission" date="2018-07" db="EMBL/GenBank/DDBJ databases">
        <title>A high quality draft genome assembly of the barn swallow (H. rustica rustica).</title>
        <authorList>
            <person name="Formenti G."/>
            <person name="Chiara M."/>
            <person name="Poveda L."/>
            <person name="Francoijs K.-J."/>
            <person name="Bonisoli-Alquati A."/>
            <person name="Canova L."/>
            <person name="Gianfranceschi L."/>
            <person name="Horner D.S."/>
            <person name="Saino N."/>
        </authorList>
    </citation>
    <scope>NUCLEOTIDE SEQUENCE [LARGE SCALE GENOMIC DNA]</scope>
    <source>
        <strain evidence="1">Chelidonia</strain>
        <tissue evidence="1">Blood</tissue>
    </source>
</reference>
<protein>
    <submittedName>
        <fullName evidence="1">Uncharacterized protein</fullName>
    </submittedName>
</protein>
<proteinExistence type="predicted"/>
<organism evidence="1 2">
    <name type="scientific">Hirundo rustica rustica</name>
    <dbReference type="NCBI Taxonomy" id="333673"/>
    <lineage>
        <taxon>Eukaryota</taxon>
        <taxon>Metazoa</taxon>
        <taxon>Chordata</taxon>
        <taxon>Craniata</taxon>
        <taxon>Vertebrata</taxon>
        <taxon>Euteleostomi</taxon>
        <taxon>Archelosauria</taxon>
        <taxon>Archosauria</taxon>
        <taxon>Dinosauria</taxon>
        <taxon>Saurischia</taxon>
        <taxon>Theropoda</taxon>
        <taxon>Coelurosauria</taxon>
        <taxon>Aves</taxon>
        <taxon>Neognathae</taxon>
        <taxon>Neoaves</taxon>
        <taxon>Telluraves</taxon>
        <taxon>Australaves</taxon>
        <taxon>Passeriformes</taxon>
        <taxon>Sylvioidea</taxon>
        <taxon>Hirundinidae</taxon>
        <taxon>Hirundo</taxon>
    </lineage>
</organism>
<comment type="caution">
    <text evidence="1">The sequence shown here is derived from an EMBL/GenBank/DDBJ whole genome shotgun (WGS) entry which is preliminary data.</text>
</comment>
<evidence type="ECO:0000313" key="1">
    <source>
        <dbReference type="EMBL" id="RMC12381.1"/>
    </source>
</evidence>
<evidence type="ECO:0000313" key="2">
    <source>
        <dbReference type="Proteomes" id="UP000269221"/>
    </source>
</evidence>
<gene>
    <name evidence="1" type="ORF">DUI87_09896</name>
</gene>
<keyword evidence="2" id="KW-1185">Reference proteome</keyword>